<dbReference type="AlphaFoldDB" id="A0A3D8QQF3"/>
<dbReference type="EMBL" id="PDLN01000016">
    <property type="protein sequence ID" value="RDW64039.1"/>
    <property type="molecule type" value="Genomic_DNA"/>
</dbReference>
<gene>
    <name evidence="2" type="ORF">BP5796_10541</name>
</gene>
<protein>
    <submittedName>
        <fullName evidence="2">Uncharacterized protein</fullName>
    </submittedName>
</protein>
<accession>A0A3D8QQF3</accession>
<evidence type="ECO:0000313" key="2">
    <source>
        <dbReference type="EMBL" id="RDW64039.1"/>
    </source>
</evidence>
<sequence length="378" mass="44466">MEEVPRGQKRHREASEDGTRRVRASWPEPEFYADSTDQVMPRKPQTSPAPGFIADVTEQDFQVMSQKPQTSSVPGFSADGTGQDFMLKDEHEHQTSLDPGFNADGTDDEEDLDLACQEDLNPNQPCPFQLWPSELIEKIFHELYWNQCDIFDDFDQAHAMLSLGLTCGRFYFIMQRHMKKLDIFCRLPFYFNVDHSDDHQADDVIGEFLGPEYRLATHHVAYDYDRPCRLPGLDQRTTVLPVPMFVKTSVYGLEYSKEEREMEYRYIDFENITPPFNDHDDDGNLIDHPKTHIILPYNKGPAWSKRMYKLYLDFAGYLDVAYDVWYPAECRLTGRDPNGKRFKDYCSDRTWMRTRFYRLYYRRESLKKLADFLEMTGM</sequence>
<feature type="compositionally biased region" description="Polar residues" evidence="1">
    <location>
        <begin position="59"/>
        <end position="74"/>
    </location>
</feature>
<keyword evidence="3" id="KW-1185">Reference proteome</keyword>
<organism evidence="2 3">
    <name type="scientific">Coleophoma crateriformis</name>
    <dbReference type="NCBI Taxonomy" id="565419"/>
    <lineage>
        <taxon>Eukaryota</taxon>
        <taxon>Fungi</taxon>
        <taxon>Dikarya</taxon>
        <taxon>Ascomycota</taxon>
        <taxon>Pezizomycotina</taxon>
        <taxon>Leotiomycetes</taxon>
        <taxon>Helotiales</taxon>
        <taxon>Dermateaceae</taxon>
        <taxon>Coleophoma</taxon>
    </lineage>
</organism>
<name>A0A3D8QQF3_9HELO</name>
<reference evidence="2 3" key="1">
    <citation type="journal article" date="2018" name="IMA Fungus">
        <title>IMA Genome-F 9: Draft genome sequence of Annulohypoxylon stygium, Aspergillus mulundensis, Berkeleyomyces basicola (syn. Thielaviopsis basicola), Ceratocystis smalleyi, two Cercospora beticola strains, Coleophoma cylindrospora, Fusarium fracticaudum, Phialophora cf. hyalina, and Morchella septimelata.</title>
        <authorList>
            <person name="Wingfield B.D."/>
            <person name="Bills G.F."/>
            <person name="Dong Y."/>
            <person name="Huang W."/>
            <person name="Nel W.J."/>
            <person name="Swalarsk-Parry B.S."/>
            <person name="Vaghefi N."/>
            <person name="Wilken P.M."/>
            <person name="An Z."/>
            <person name="de Beer Z.W."/>
            <person name="De Vos L."/>
            <person name="Chen L."/>
            <person name="Duong T.A."/>
            <person name="Gao Y."/>
            <person name="Hammerbacher A."/>
            <person name="Kikkert J.R."/>
            <person name="Li Y."/>
            <person name="Li H."/>
            <person name="Li K."/>
            <person name="Li Q."/>
            <person name="Liu X."/>
            <person name="Ma X."/>
            <person name="Naidoo K."/>
            <person name="Pethybridge S.J."/>
            <person name="Sun J."/>
            <person name="Steenkamp E.T."/>
            <person name="van der Nest M.A."/>
            <person name="van Wyk S."/>
            <person name="Wingfield M.J."/>
            <person name="Xiong C."/>
            <person name="Yue Q."/>
            <person name="Zhang X."/>
        </authorList>
    </citation>
    <scope>NUCLEOTIDE SEQUENCE [LARGE SCALE GENOMIC DNA]</scope>
    <source>
        <strain evidence="2 3">BP5796</strain>
    </source>
</reference>
<dbReference type="Proteomes" id="UP000256328">
    <property type="component" value="Unassembled WGS sequence"/>
</dbReference>
<evidence type="ECO:0000256" key="1">
    <source>
        <dbReference type="SAM" id="MobiDB-lite"/>
    </source>
</evidence>
<comment type="caution">
    <text evidence="2">The sequence shown here is derived from an EMBL/GenBank/DDBJ whole genome shotgun (WGS) entry which is preliminary data.</text>
</comment>
<evidence type="ECO:0000313" key="3">
    <source>
        <dbReference type="Proteomes" id="UP000256328"/>
    </source>
</evidence>
<proteinExistence type="predicted"/>
<feature type="region of interest" description="Disordered" evidence="1">
    <location>
        <begin position="1"/>
        <end position="83"/>
    </location>
</feature>